<proteinExistence type="predicted"/>
<evidence type="ECO:0000313" key="1">
    <source>
        <dbReference type="EMBL" id="CAI0394236.1"/>
    </source>
</evidence>
<gene>
    <name evidence="1" type="ORF">LITE_LOCUS8243</name>
</gene>
<keyword evidence="2" id="KW-1185">Reference proteome</keyword>
<accession>A0AAV0I9R7</accession>
<protein>
    <submittedName>
        <fullName evidence="1">Uncharacterized protein</fullName>
    </submittedName>
</protein>
<reference evidence="1" key="1">
    <citation type="submission" date="2022-08" db="EMBL/GenBank/DDBJ databases">
        <authorList>
            <person name="Gutierrez-Valencia J."/>
        </authorList>
    </citation>
    <scope>NUCLEOTIDE SEQUENCE</scope>
</reference>
<name>A0AAV0I9R7_9ROSI</name>
<dbReference type="Proteomes" id="UP001154282">
    <property type="component" value="Unassembled WGS sequence"/>
</dbReference>
<organism evidence="1 2">
    <name type="scientific">Linum tenue</name>
    <dbReference type="NCBI Taxonomy" id="586396"/>
    <lineage>
        <taxon>Eukaryota</taxon>
        <taxon>Viridiplantae</taxon>
        <taxon>Streptophyta</taxon>
        <taxon>Embryophyta</taxon>
        <taxon>Tracheophyta</taxon>
        <taxon>Spermatophyta</taxon>
        <taxon>Magnoliopsida</taxon>
        <taxon>eudicotyledons</taxon>
        <taxon>Gunneridae</taxon>
        <taxon>Pentapetalae</taxon>
        <taxon>rosids</taxon>
        <taxon>fabids</taxon>
        <taxon>Malpighiales</taxon>
        <taxon>Linaceae</taxon>
        <taxon>Linum</taxon>
    </lineage>
</organism>
<dbReference type="EMBL" id="CAMGYJ010000003">
    <property type="protein sequence ID" value="CAI0394236.1"/>
    <property type="molecule type" value="Genomic_DNA"/>
</dbReference>
<evidence type="ECO:0000313" key="2">
    <source>
        <dbReference type="Proteomes" id="UP001154282"/>
    </source>
</evidence>
<dbReference type="AlphaFoldDB" id="A0AAV0I9R7"/>
<comment type="caution">
    <text evidence="1">The sequence shown here is derived from an EMBL/GenBank/DDBJ whole genome shotgun (WGS) entry which is preliminary data.</text>
</comment>
<sequence>MESITSVLSSVANFPYRKPNSIIELEKLQMKILPLTLFGDLQ</sequence>